<evidence type="ECO:0000313" key="3">
    <source>
        <dbReference type="Proteomes" id="UP000248349"/>
    </source>
</evidence>
<accession>A0A318Z995</accession>
<dbReference type="OrthoDB" id="6415790at2759"/>
<proteinExistence type="predicted"/>
<evidence type="ECO:0000256" key="1">
    <source>
        <dbReference type="SAM" id="MobiDB-lite"/>
    </source>
</evidence>
<evidence type="ECO:0000313" key="2">
    <source>
        <dbReference type="EMBL" id="PYH42977.1"/>
    </source>
</evidence>
<protein>
    <submittedName>
        <fullName evidence="2">Uncharacterized protein</fullName>
    </submittedName>
</protein>
<dbReference type="AlphaFoldDB" id="A0A318Z995"/>
<feature type="compositionally biased region" description="Polar residues" evidence="1">
    <location>
        <begin position="33"/>
        <end position="51"/>
    </location>
</feature>
<dbReference type="Proteomes" id="UP000248349">
    <property type="component" value="Unassembled WGS sequence"/>
</dbReference>
<dbReference type="EMBL" id="KZ821247">
    <property type="protein sequence ID" value="PYH42977.1"/>
    <property type="molecule type" value="Genomic_DNA"/>
</dbReference>
<name>A0A318Z995_9EURO</name>
<feature type="compositionally biased region" description="Polar residues" evidence="1">
    <location>
        <begin position="17"/>
        <end position="26"/>
    </location>
</feature>
<sequence>MSDTKSTLKPGMAAATPSPTAGNNELTADPVASTVSESQGSESNQTSATSRPSKRAESADPQIEVSSLTVAPSTQKSGEHPAVNSSYQESEAIGHTSDTESISTASLTKTHPAIPDISAFQDTIEVINGTTCNGPCMDPPFEMKTFGPSGPRMYFCLDCVLQRNWGELLVHVLLGGTSVSAAAD</sequence>
<feature type="region of interest" description="Disordered" evidence="1">
    <location>
        <begin position="1"/>
        <end position="104"/>
    </location>
</feature>
<keyword evidence="3" id="KW-1185">Reference proteome</keyword>
<dbReference type="GeneID" id="37071640"/>
<dbReference type="RefSeq" id="XP_025428959.1">
    <property type="nucleotide sequence ID" value="XM_025570412.1"/>
</dbReference>
<feature type="compositionally biased region" description="Polar residues" evidence="1">
    <location>
        <begin position="64"/>
        <end position="76"/>
    </location>
</feature>
<organism evidence="2 3">
    <name type="scientific">Aspergillus saccharolyticus JOP 1030-1</name>
    <dbReference type="NCBI Taxonomy" id="1450539"/>
    <lineage>
        <taxon>Eukaryota</taxon>
        <taxon>Fungi</taxon>
        <taxon>Dikarya</taxon>
        <taxon>Ascomycota</taxon>
        <taxon>Pezizomycotina</taxon>
        <taxon>Eurotiomycetes</taxon>
        <taxon>Eurotiomycetidae</taxon>
        <taxon>Eurotiales</taxon>
        <taxon>Aspergillaceae</taxon>
        <taxon>Aspergillus</taxon>
        <taxon>Aspergillus subgen. Circumdati</taxon>
    </lineage>
</organism>
<gene>
    <name evidence="2" type="ORF">BP01DRAFT_122224</name>
</gene>
<reference evidence="2 3" key="1">
    <citation type="submission" date="2016-12" db="EMBL/GenBank/DDBJ databases">
        <title>The genomes of Aspergillus section Nigri reveals drivers in fungal speciation.</title>
        <authorList>
            <consortium name="DOE Joint Genome Institute"/>
            <person name="Vesth T.C."/>
            <person name="Nybo J."/>
            <person name="Theobald S."/>
            <person name="Brandl J."/>
            <person name="Frisvad J.C."/>
            <person name="Nielsen K.F."/>
            <person name="Lyhne E.K."/>
            <person name="Kogle M.E."/>
            <person name="Kuo A."/>
            <person name="Riley R."/>
            <person name="Clum A."/>
            <person name="Nolan M."/>
            <person name="Lipzen A."/>
            <person name="Salamov A."/>
            <person name="Henrissat B."/>
            <person name="Wiebenga A."/>
            <person name="De Vries R.P."/>
            <person name="Grigoriev I.V."/>
            <person name="Mortensen U.H."/>
            <person name="Andersen M.R."/>
            <person name="Baker S.E."/>
        </authorList>
    </citation>
    <scope>NUCLEOTIDE SEQUENCE [LARGE SCALE GENOMIC DNA]</scope>
    <source>
        <strain evidence="2 3">JOP 1030-1</strain>
    </source>
</reference>